<dbReference type="PANTHER" id="PTHR22954">
    <property type="entry name" value="RETROVIRAL PROTEASE-RELATED"/>
    <property type="match status" value="1"/>
</dbReference>
<dbReference type="AlphaFoldDB" id="A0A5S6QG95"/>
<feature type="compositionally biased region" description="Basic and acidic residues" evidence="1">
    <location>
        <begin position="94"/>
        <end position="105"/>
    </location>
</feature>
<dbReference type="Proteomes" id="UP000046395">
    <property type="component" value="Unassembled WGS sequence"/>
</dbReference>
<feature type="region of interest" description="Disordered" evidence="1">
    <location>
        <begin position="1"/>
        <end position="47"/>
    </location>
</feature>
<proteinExistence type="predicted"/>
<dbReference type="Pfam" id="PF03564">
    <property type="entry name" value="DUF1759"/>
    <property type="match status" value="1"/>
</dbReference>
<name>A0A5S6QG95_TRIMR</name>
<dbReference type="WBParaSite" id="TMUE_2000006426.1">
    <property type="protein sequence ID" value="TMUE_2000006426.1"/>
    <property type="gene ID" value="WBGene00299597"/>
</dbReference>
<evidence type="ECO:0000313" key="2">
    <source>
        <dbReference type="Proteomes" id="UP000046395"/>
    </source>
</evidence>
<accession>A0A5S6QG95</accession>
<dbReference type="InterPro" id="IPR005312">
    <property type="entry name" value="DUF1759"/>
</dbReference>
<sequence>MSDQPEVNSAADRRQTARGRGRARSIEPASEYNVASPSASCPPHVDDSSVSAAVTEMKTQLLALFDELRSNLIAATSIPIVADKQENQHIAGLSEHKPSEPHDHPTAAAYSPSQAMHGQSASATNLSKQPPLQGVEFRIDDWIDGLALEGSPETVAVPASSYSPYNSFQQFGPPIKIEPFDGDPRQWETFIGSFKALVHDVVHSNVQRVAILSQLLSPRLRSCMGNCLHSPDMYYEALANLRRLFGDPSRAMDVHIHNLLNIAPMKSNSQEEVERFFFEIRGAVSTFRALKSDIELQSKATLHSVSAKLTYRLKSVWAKRAFDLLPKVATLVEFDKWLEEMIIVQNSVGNYEPDPSCGKRSARGLNPTRRMAVVYDITRCFTALLGYTCQILHEQKSSQHRKPINHRNQL</sequence>
<protein>
    <submittedName>
        <fullName evidence="3">DUF4806 domain-containing protein</fullName>
    </submittedName>
</protein>
<feature type="compositionally biased region" description="Polar residues" evidence="1">
    <location>
        <begin position="111"/>
        <end position="129"/>
    </location>
</feature>
<reference evidence="3" key="1">
    <citation type="submission" date="2019-12" db="UniProtKB">
        <authorList>
            <consortium name="WormBaseParasite"/>
        </authorList>
    </citation>
    <scope>IDENTIFICATION</scope>
</reference>
<dbReference type="PANTHER" id="PTHR22954:SF3">
    <property type="entry name" value="PROTEIN CBG08539"/>
    <property type="match status" value="1"/>
</dbReference>
<keyword evidence="2" id="KW-1185">Reference proteome</keyword>
<feature type="region of interest" description="Disordered" evidence="1">
    <location>
        <begin position="94"/>
        <end position="129"/>
    </location>
</feature>
<evidence type="ECO:0000256" key="1">
    <source>
        <dbReference type="SAM" id="MobiDB-lite"/>
    </source>
</evidence>
<organism evidence="2 3">
    <name type="scientific">Trichuris muris</name>
    <name type="common">Mouse whipworm</name>
    <dbReference type="NCBI Taxonomy" id="70415"/>
    <lineage>
        <taxon>Eukaryota</taxon>
        <taxon>Metazoa</taxon>
        <taxon>Ecdysozoa</taxon>
        <taxon>Nematoda</taxon>
        <taxon>Enoplea</taxon>
        <taxon>Dorylaimia</taxon>
        <taxon>Trichinellida</taxon>
        <taxon>Trichuridae</taxon>
        <taxon>Trichuris</taxon>
    </lineage>
</organism>
<evidence type="ECO:0000313" key="3">
    <source>
        <dbReference type="WBParaSite" id="TMUE_2000006426.1"/>
    </source>
</evidence>